<dbReference type="CDD" id="cd17874">
    <property type="entry name" value="FtsY"/>
    <property type="match status" value="1"/>
</dbReference>
<gene>
    <name evidence="9 11" type="primary">ftsY</name>
    <name evidence="11" type="ORF">GCW_01000</name>
</gene>
<evidence type="ECO:0000256" key="6">
    <source>
        <dbReference type="ARBA" id="ARBA00023136"/>
    </source>
</evidence>
<dbReference type="Gene3D" id="3.40.50.300">
    <property type="entry name" value="P-loop containing nucleotide triphosphate hydrolases"/>
    <property type="match status" value="1"/>
</dbReference>
<dbReference type="SMART" id="SM00963">
    <property type="entry name" value="SRP54_N"/>
    <property type="match status" value="1"/>
</dbReference>
<dbReference type="PROSITE" id="PS00300">
    <property type="entry name" value="SRP54"/>
    <property type="match status" value="1"/>
</dbReference>
<evidence type="ECO:0000313" key="12">
    <source>
        <dbReference type="Proteomes" id="UP000018735"/>
    </source>
</evidence>
<dbReference type="InterPro" id="IPR004390">
    <property type="entry name" value="SR_rcpt_FtsY"/>
</dbReference>
<dbReference type="SMART" id="SM00962">
    <property type="entry name" value="SRP54"/>
    <property type="match status" value="1"/>
</dbReference>
<evidence type="ECO:0000256" key="7">
    <source>
        <dbReference type="ARBA" id="ARBA00023170"/>
    </source>
</evidence>
<evidence type="ECO:0000259" key="10">
    <source>
        <dbReference type="PROSITE" id="PS00300"/>
    </source>
</evidence>
<comment type="similarity">
    <text evidence="9">Belongs to the GTP-binding SRP family. FtsY subfamily.</text>
</comment>
<dbReference type="RefSeq" id="WP_011883918.1">
    <property type="nucleotide sequence ID" value="NC_023030.2"/>
</dbReference>
<evidence type="ECO:0000256" key="2">
    <source>
        <dbReference type="ARBA" id="ARBA00022490"/>
    </source>
</evidence>
<organism evidence="11 12">
    <name type="scientific">Mycoplasmoides gallisepticum S6</name>
    <dbReference type="NCBI Taxonomy" id="1006581"/>
    <lineage>
        <taxon>Bacteria</taxon>
        <taxon>Bacillati</taxon>
        <taxon>Mycoplasmatota</taxon>
        <taxon>Mycoplasmoidales</taxon>
        <taxon>Mycoplasmoidaceae</taxon>
        <taxon>Mycoplasmoides</taxon>
    </lineage>
</organism>
<dbReference type="InterPro" id="IPR036225">
    <property type="entry name" value="SRP/SRP_N"/>
</dbReference>
<keyword evidence="6 9" id="KW-0472">Membrane</keyword>
<feature type="domain" description="SRP54-type proteins GTP-binding" evidence="10">
    <location>
        <begin position="310"/>
        <end position="323"/>
    </location>
</feature>
<dbReference type="InterPro" id="IPR000897">
    <property type="entry name" value="SRP54_GTPase_dom"/>
</dbReference>
<dbReference type="GO" id="GO:0005525">
    <property type="term" value="F:GTP binding"/>
    <property type="evidence" value="ECO:0007669"/>
    <property type="project" value="UniProtKB-UniRule"/>
</dbReference>
<dbReference type="eggNOG" id="COG0552">
    <property type="taxonomic scope" value="Bacteria"/>
</dbReference>
<dbReference type="Gene3D" id="1.20.120.140">
    <property type="entry name" value="Signal recognition particle SRP54, nucleotide-binding domain"/>
    <property type="match status" value="1"/>
</dbReference>
<evidence type="ECO:0000256" key="9">
    <source>
        <dbReference type="HAMAP-Rule" id="MF_00920"/>
    </source>
</evidence>
<keyword evidence="5 9" id="KW-0342">GTP-binding</keyword>
<dbReference type="FunFam" id="3.40.50.300:FF:000053">
    <property type="entry name" value="Signal recognition particle receptor FtsY"/>
    <property type="match status" value="1"/>
</dbReference>
<dbReference type="HAMAP" id="MF_00920">
    <property type="entry name" value="FtsY"/>
    <property type="match status" value="1"/>
</dbReference>
<dbReference type="HOGENOM" id="CLU_009301_3_4_14"/>
<evidence type="ECO:0000256" key="5">
    <source>
        <dbReference type="ARBA" id="ARBA00023134"/>
    </source>
</evidence>
<keyword evidence="11" id="KW-0132">Cell division</keyword>
<dbReference type="Pfam" id="PF02881">
    <property type="entry name" value="SRP54_N"/>
    <property type="match status" value="1"/>
</dbReference>
<dbReference type="EMBL" id="CP006916">
    <property type="protein sequence ID" value="AHB99482.1"/>
    <property type="molecule type" value="Genomic_DNA"/>
</dbReference>
<dbReference type="KEGG" id="mgz:GCW_01000"/>
<dbReference type="SUPFAM" id="SSF47364">
    <property type="entry name" value="Domain of the SRP/SRP receptor G-proteins"/>
    <property type="match status" value="1"/>
</dbReference>
<dbReference type="InterPro" id="IPR042101">
    <property type="entry name" value="SRP54_N_sf"/>
</dbReference>
<feature type="binding site" evidence="9">
    <location>
        <begin position="143"/>
        <end position="150"/>
    </location>
    <ligand>
        <name>GTP</name>
        <dbReference type="ChEBI" id="CHEBI:37565"/>
    </ligand>
</feature>
<dbReference type="InterPro" id="IPR013822">
    <property type="entry name" value="Signal_recog_particl_SRP54_hlx"/>
</dbReference>
<evidence type="ECO:0000256" key="3">
    <source>
        <dbReference type="ARBA" id="ARBA00022741"/>
    </source>
</evidence>
<keyword evidence="1 9" id="KW-1003">Cell membrane</keyword>
<reference evidence="11 12" key="1">
    <citation type="journal article" date="2011" name="PLoS ONE">
        <title>Core proteome of the minimal cell: comparative proteomics of three mollicute species.</title>
        <authorList>
            <person name="Fisunov G.Y."/>
            <person name="Alexeev D.G."/>
            <person name="Bazaleev N.A."/>
            <person name="Ladygina V.G."/>
            <person name="Galyamina M.A."/>
            <person name="Kondratov I.G."/>
            <person name="Zhukova N.A."/>
            <person name="Serebryakova M.V."/>
            <person name="Demina I.A."/>
            <person name="Govorun V.M."/>
        </authorList>
    </citation>
    <scope>NUCLEOTIDE SEQUENCE [LARGE SCALE GENOMIC DNA]</scope>
    <source>
        <strain evidence="11 12">S6</strain>
    </source>
</reference>
<dbReference type="SMART" id="SM00382">
    <property type="entry name" value="AAA"/>
    <property type="match status" value="1"/>
</dbReference>
<dbReference type="GO" id="GO:0005047">
    <property type="term" value="F:signal recognition particle binding"/>
    <property type="evidence" value="ECO:0007669"/>
    <property type="project" value="TreeGrafter"/>
</dbReference>
<dbReference type="EC" id="3.6.5.4" evidence="9"/>
<evidence type="ECO:0000256" key="8">
    <source>
        <dbReference type="ARBA" id="ARBA00048027"/>
    </source>
</evidence>
<feature type="binding site" evidence="9">
    <location>
        <begin position="225"/>
        <end position="229"/>
    </location>
    <ligand>
        <name>GTP</name>
        <dbReference type="ChEBI" id="CHEBI:37565"/>
    </ligand>
</feature>
<dbReference type="AlphaFoldDB" id="A0A0F6CK60"/>
<keyword evidence="2 9" id="KW-0963">Cytoplasm</keyword>
<dbReference type="InterPro" id="IPR003593">
    <property type="entry name" value="AAA+_ATPase"/>
</dbReference>
<dbReference type="GO" id="GO:0006614">
    <property type="term" value="P:SRP-dependent cotranslational protein targeting to membrane"/>
    <property type="evidence" value="ECO:0007669"/>
    <property type="project" value="InterPro"/>
</dbReference>
<evidence type="ECO:0000256" key="1">
    <source>
        <dbReference type="ARBA" id="ARBA00022475"/>
    </source>
</evidence>
<proteinExistence type="inferred from homology"/>
<dbReference type="PANTHER" id="PTHR43134:SF1">
    <property type="entry name" value="SIGNAL RECOGNITION PARTICLE RECEPTOR SUBUNIT ALPHA"/>
    <property type="match status" value="1"/>
</dbReference>
<name>A0A0F6CK60_MYCGL</name>
<comment type="function">
    <text evidence="9">Involved in targeting and insertion of nascent membrane proteins into the cytoplasmic membrane. Acts as a receptor for the complex formed by the signal recognition particle (SRP) and the ribosome-nascent chain (RNC).</text>
</comment>
<evidence type="ECO:0000313" key="11">
    <source>
        <dbReference type="EMBL" id="AHB99482.1"/>
    </source>
</evidence>
<keyword evidence="3 9" id="KW-0547">Nucleotide-binding</keyword>
<sequence length="348" mass="39513">MSFIKRLFSKFKKKSDTVEEIKKKNQENSLFETTQEKFDDGLKKSSNFFSDIINQLSTKYVSLKEAFYEDLFDAFVQLDIGYNATKKIVDAIVEEIKYQKVVDPTLIKQIIIDKLFVYYIQDSEVNIDLNYKDGRQNVFLVVGVNGVGKTTSIAKLANYYKKLNKKVLLIAADTFRAGAIQQLNIWAERLEVDIYKDESKKDPAAVIYEGLNFAKQRDYDLVICDTSGRLQNKVNLMNELKKINNVIEKFIGRNVDETLLVLDATTGQSGLIQAKVFHEVSKITGIILSKMDSSSKGGIILGIKDLFNIPVKLIGLGEQLDDLVSFDLQKYLISLTANLNLDYEKTSN</sequence>
<accession>A0A0F6CK60</accession>
<dbReference type="Proteomes" id="UP000018735">
    <property type="component" value="Chromosome"/>
</dbReference>
<keyword evidence="11" id="KW-0131">Cell cycle</keyword>
<comment type="subcellular location">
    <subcellularLocation>
        <location evidence="9">Cell membrane</location>
        <topology evidence="9">Peripheral membrane protein</topology>
        <orientation evidence="9">Cytoplasmic side</orientation>
    </subcellularLocation>
    <subcellularLocation>
        <location evidence="9">Cytoplasm</location>
    </subcellularLocation>
</comment>
<dbReference type="GO" id="GO:0005737">
    <property type="term" value="C:cytoplasm"/>
    <property type="evidence" value="ECO:0007669"/>
    <property type="project" value="UniProtKB-SubCell"/>
</dbReference>
<feature type="binding site" evidence="9">
    <location>
        <begin position="289"/>
        <end position="292"/>
    </location>
    <ligand>
        <name>GTP</name>
        <dbReference type="ChEBI" id="CHEBI:37565"/>
    </ligand>
</feature>
<keyword evidence="7 9" id="KW-0675">Receptor</keyword>
<dbReference type="SUPFAM" id="SSF52540">
    <property type="entry name" value="P-loop containing nucleoside triphosphate hydrolases"/>
    <property type="match status" value="1"/>
</dbReference>
<comment type="subunit">
    <text evidence="9">Part of the signal recognition particle protein translocation system, which is composed of SRP and FtsY.</text>
</comment>
<dbReference type="InterPro" id="IPR027417">
    <property type="entry name" value="P-loop_NTPase"/>
</dbReference>
<comment type="catalytic activity">
    <reaction evidence="8 9">
        <text>GTP + H2O = GDP + phosphate + H(+)</text>
        <dbReference type="Rhea" id="RHEA:19669"/>
        <dbReference type="ChEBI" id="CHEBI:15377"/>
        <dbReference type="ChEBI" id="CHEBI:15378"/>
        <dbReference type="ChEBI" id="CHEBI:37565"/>
        <dbReference type="ChEBI" id="CHEBI:43474"/>
        <dbReference type="ChEBI" id="CHEBI:58189"/>
        <dbReference type="EC" id="3.6.5.4"/>
    </reaction>
</comment>
<dbReference type="GO" id="GO:0003924">
    <property type="term" value="F:GTPase activity"/>
    <property type="evidence" value="ECO:0007669"/>
    <property type="project" value="UniProtKB-UniRule"/>
</dbReference>
<protein>
    <recommendedName>
        <fullName evidence="9">Signal recognition particle receptor FtsY</fullName>
        <shortName evidence="9">SRP receptor</shortName>
        <ecNumber evidence="9">3.6.5.4</ecNumber>
    </recommendedName>
</protein>
<evidence type="ECO:0000256" key="4">
    <source>
        <dbReference type="ARBA" id="ARBA00022801"/>
    </source>
</evidence>
<dbReference type="Pfam" id="PF00448">
    <property type="entry name" value="SRP54"/>
    <property type="match status" value="1"/>
</dbReference>
<dbReference type="GO" id="GO:0051301">
    <property type="term" value="P:cell division"/>
    <property type="evidence" value="ECO:0007669"/>
    <property type="project" value="UniProtKB-KW"/>
</dbReference>
<dbReference type="NCBIfam" id="TIGR00064">
    <property type="entry name" value="ftsY"/>
    <property type="match status" value="1"/>
</dbReference>
<keyword evidence="4 9" id="KW-0378">Hydrolase</keyword>
<dbReference type="PANTHER" id="PTHR43134">
    <property type="entry name" value="SIGNAL RECOGNITION PARTICLE RECEPTOR SUBUNIT ALPHA"/>
    <property type="match status" value="1"/>
</dbReference>
<dbReference type="GO" id="GO:0005886">
    <property type="term" value="C:plasma membrane"/>
    <property type="evidence" value="ECO:0007669"/>
    <property type="project" value="UniProtKB-SubCell"/>
</dbReference>